<dbReference type="EMBL" id="CP104778">
    <property type="protein sequence ID" value="WPC22255.1"/>
    <property type="molecule type" value="Genomic_DNA"/>
</dbReference>
<dbReference type="Gene3D" id="3.40.430.10">
    <property type="entry name" value="Dihydrofolate Reductase, subunit A"/>
    <property type="match status" value="1"/>
</dbReference>
<dbReference type="InterPro" id="IPR024072">
    <property type="entry name" value="DHFR-like_dom_sf"/>
</dbReference>
<dbReference type="PANTHER" id="PTHR38011:SF11">
    <property type="entry name" value="2,5-DIAMINO-6-RIBOSYLAMINO-4(3H)-PYRIMIDINONE 5'-PHOSPHATE REDUCTASE"/>
    <property type="match status" value="1"/>
</dbReference>
<evidence type="ECO:0000313" key="3">
    <source>
        <dbReference type="Proteomes" id="UP001302696"/>
    </source>
</evidence>
<dbReference type="RefSeq" id="WP_323709069.1">
    <property type="nucleotide sequence ID" value="NZ_CP104768.1"/>
</dbReference>
<accession>A0ABZ0Q5I5</accession>
<name>A0ABZ0Q5I5_9LACO</name>
<organism evidence="2 3">
    <name type="scientific">Pediococcus inopinatus</name>
    <dbReference type="NCBI Taxonomy" id="114090"/>
    <lineage>
        <taxon>Bacteria</taxon>
        <taxon>Bacillati</taxon>
        <taxon>Bacillota</taxon>
        <taxon>Bacilli</taxon>
        <taxon>Lactobacillales</taxon>
        <taxon>Lactobacillaceae</taxon>
        <taxon>Pediococcus</taxon>
    </lineage>
</organism>
<dbReference type="InterPro" id="IPR002734">
    <property type="entry name" value="RibDG_C"/>
</dbReference>
<dbReference type="SUPFAM" id="SSF53597">
    <property type="entry name" value="Dihydrofolate reductase-like"/>
    <property type="match status" value="1"/>
</dbReference>
<sequence>MRQVQFYGAISLDGYLATKKHDLQWLFDTAGGEEANTDQFLQQVDTTVMGRKTYDVTKKTMGNKLLFPDKTNFVLSRTRQGQETDAVYTKHSPVELVRQLQAKPGGNIWIVGGGQIVADLLAEDLIDEWWIQIAPVLLGEGIRLFPNGNYATCLNLEEVVQYNQLAELHLKKRN</sequence>
<keyword evidence="3" id="KW-1185">Reference proteome</keyword>
<proteinExistence type="predicted"/>
<reference evidence="3" key="1">
    <citation type="submission" date="2024-06" db="EMBL/GenBank/DDBJ databases">
        <authorList>
            <person name="Chang H.C."/>
            <person name="Mun S.Y."/>
        </authorList>
    </citation>
    <scope>NUCLEOTIDE SEQUENCE [LARGE SCALE GENOMIC DNA]</scope>
    <source>
        <strain evidence="3">KT1</strain>
    </source>
</reference>
<evidence type="ECO:0000313" key="2">
    <source>
        <dbReference type="EMBL" id="WPC22255.1"/>
    </source>
</evidence>
<protein>
    <submittedName>
        <fullName evidence="2">Dihydrofolate reductase family protein</fullName>
    </submittedName>
</protein>
<evidence type="ECO:0000259" key="1">
    <source>
        <dbReference type="Pfam" id="PF01872"/>
    </source>
</evidence>
<feature type="domain" description="Bacterial bifunctional deaminase-reductase C-terminal" evidence="1">
    <location>
        <begin position="4"/>
        <end position="160"/>
    </location>
</feature>
<dbReference type="Pfam" id="PF01872">
    <property type="entry name" value="RibD_C"/>
    <property type="match status" value="1"/>
</dbReference>
<dbReference type="InterPro" id="IPR050765">
    <property type="entry name" value="Riboflavin_Biosynth_HTPR"/>
</dbReference>
<gene>
    <name evidence="2" type="ORF">N6G96_03270</name>
</gene>
<dbReference type="Proteomes" id="UP001302696">
    <property type="component" value="Chromosome"/>
</dbReference>
<dbReference type="PANTHER" id="PTHR38011">
    <property type="entry name" value="DIHYDROFOLATE REDUCTASE FAMILY PROTEIN (AFU_ORTHOLOGUE AFUA_8G06820)"/>
    <property type="match status" value="1"/>
</dbReference>